<dbReference type="CDD" id="cd06532">
    <property type="entry name" value="Glyco_transf_25"/>
    <property type="match status" value="1"/>
</dbReference>
<sequence>MIGAPARMTPSPPTMPIPVFVVSLARAAERRRLICEHLAALGISYRLVDAVDGAKLSPSERDRYLPADSSMHAGAIGCYLSHIHIYEVMRDEQIPVALVLEDDARLSPRAVDLVQAEAAAFHFDYCFLDSDDHNDQGPIYYDKANAVAAPGGFRAHALSAGPQTTHAYLITLPAAQRRLSAAFPILRAIDLYDHLPYRIDFRAIVSPKLAWVSEHSLISFTSERNDDAQALSFAALRRSPAFYRLRDWLKLKNWRRSRAIRSLVRAGRLSAGGRWAPLPSGREVIFK</sequence>
<feature type="domain" description="Glycosyl transferase family 25" evidence="4">
    <location>
        <begin position="18"/>
        <end position="185"/>
    </location>
</feature>
<evidence type="ECO:0000256" key="2">
    <source>
        <dbReference type="ARBA" id="ARBA00005222"/>
    </source>
</evidence>
<dbReference type="GO" id="GO:0009103">
    <property type="term" value="P:lipopolysaccharide biosynthetic process"/>
    <property type="evidence" value="ECO:0007669"/>
    <property type="project" value="UniProtKB-KW"/>
</dbReference>
<keyword evidence="3" id="KW-0448">Lipopolysaccharide biosynthesis</keyword>
<dbReference type="UniPathway" id="UPA00820"/>
<dbReference type="EMBL" id="KY053276">
    <property type="protein sequence ID" value="AQW45594.1"/>
    <property type="molecule type" value="Genomic_DNA"/>
</dbReference>
<evidence type="ECO:0000259" key="4">
    <source>
        <dbReference type="Pfam" id="PF01755"/>
    </source>
</evidence>
<comment type="pathway">
    <text evidence="1">Bacterial outer membrane biogenesis; lipooligosaccharide biosynthesis.</text>
</comment>
<evidence type="ECO:0000256" key="1">
    <source>
        <dbReference type="ARBA" id="ARBA00005068"/>
    </source>
</evidence>
<protein>
    <submittedName>
        <fullName evidence="5">Beta-1,4-GalT</fullName>
    </submittedName>
</protein>
<name>A0A1S6R6I3_AQUTE</name>
<dbReference type="InterPro" id="IPR002654">
    <property type="entry name" value="Glyco_trans_25"/>
</dbReference>
<proteinExistence type="predicted"/>
<dbReference type="UniPathway" id="UPA00501"/>
<dbReference type="AlphaFoldDB" id="A0A1S6R6I3"/>
<reference evidence="5" key="1">
    <citation type="submission" date="2016-10" db="EMBL/GenBank/DDBJ databases">
        <authorList>
            <person name="de Groot N.N."/>
        </authorList>
    </citation>
    <scope>NUCLEOTIDE SEQUENCE</scope>
    <source>
        <strain evidence="5">RN12</strain>
    </source>
</reference>
<accession>A0A1S6R6I3</accession>
<evidence type="ECO:0000256" key="3">
    <source>
        <dbReference type="ARBA" id="ARBA00022985"/>
    </source>
</evidence>
<evidence type="ECO:0000313" key="5">
    <source>
        <dbReference type="EMBL" id="AQW45594.1"/>
    </source>
</evidence>
<comment type="pathway">
    <text evidence="2">Glycan metabolism; lacto-N-neotetraose biosynthesis.</text>
</comment>
<dbReference type="Pfam" id="PF01755">
    <property type="entry name" value="Glyco_transf_25"/>
    <property type="match status" value="1"/>
</dbReference>
<organism evidence="5">
    <name type="scientific">Aquincola tertiaricarbonis</name>
    <dbReference type="NCBI Taxonomy" id="391953"/>
    <lineage>
        <taxon>Bacteria</taxon>
        <taxon>Pseudomonadati</taxon>
        <taxon>Pseudomonadota</taxon>
        <taxon>Betaproteobacteria</taxon>
        <taxon>Burkholderiales</taxon>
        <taxon>Sphaerotilaceae</taxon>
        <taxon>Aquincola</taxon>
    </lineage>
</organism>